<evidence type="ECO:0000313" key="3">
    <source>
        <dbReference type="Proteomes" id="UP000587942"/>
    </source>
</evidence>
<feature type="transmembrane region" description="Helical" evidence="1">
    <location>
        <begin position="12"/>
        <end position="31"/>
    </location>
</feature>
<accession>A0A846TJZ7</accession>
<keyword evidence="1" id="KW-0472">Membrane</keyword>
<dbReference type="Proteomes" id="UP000587942">
    <property type="component" value="Unassembled WGS sequence"/>
</dbReference>
<dbReference type="RefSeq" id="WP_167833695.1">
    <property type="nucleotide sequence ID" value="NZ_JAAVUM010000014.1"/>
</dbReference>
<dbReference type="AlphaFoldDB" id="A0A846TJZ7"/>
<name>A0A846TJZ7_9BACI</name>
<organism evidence="2 3">
    <name type="scientific">Mesobacillus selenatarsenatis</name>
    <dbReference type="NCBI Taxonomy" id="388741"/>
    <lineage>
        <taxon>Bacteria</taxon>
        <taxon>Bacillati</taxon>
        <taxon>Bacillota</taxon>
        <taxon>Bacilli</taxon>
        <taxon>Bacillales</taxon>
        <taxon>Bacillaceae</taxon>
        <taxon>Mesobacillus</taxon>
    </lineage>
</organism>
<evidence type="ECO:0000256" key="1">
    <source>
        <dbReference type="SAM" id="Phobius"/>
    </source>
</evidence>
<reference evidence="2 3" key="1">
    <citation type="submission" date="2020-03" db="EMBL/GenBank/DDBJ databases">
        <authorList>
            <person name="Sun Q."/>
        </authorList>
    </citation>
    <scope>NUCLEOTIDE SEQUENCE [LARGE SCALE GENOMIC DNA]</scope>
    <source>
        <strain evidence="2 3">KACC 21451</strain>
    </source>
</reference>
<evidence type="ECO:0000313" key="2">
    <source>
        <dbReference type="EMBL" id="NKE07290.1"/>
    </source>
</evidence>
<gene>
    <name evidence="2" type="ORF">GWK17_17730</name>
</gene>
<comment type="caution">
    <text evidence="2">The sequence shown here is derived from an EMBL/GenBank/DDBJ whole genome shotgun (WGS) entry which is preliminary data.</text>
</comment>
<sequence length="263" mass="30278">MSIQQHYQHTAYISLNGSILSAGLLVVILASSLLFSWNIPLTLVAVPFLFFVFSHYNRYVLYKNKSEESAVASHHYDNKQLFEQNNLLIGFAPAPAVRLLFFTPDGMLAGELREISSKSYRWFLPYFIDKRILKRIGIYDSKGNLEGSLIQERNRFKILNANKDVIGVYYPKKAAKETIGLAFLSGGKKMKVVRIPGSMHDFKFVHEDGKTAARLQRGWMPLEWTKFFKEANTPVLTFDYTMEQADRMAVFAALSSRYMYYEH</sequence>
<proteinExistence type="predicted"/>
<feature type="transmembrane region" description="Helical" evidence="1">
    <location>
        <begin position="37"/>
        <end position="56"/>
    </location>
</feature>
<keyword evidence="1" id="KW-1133">Transmembrane helix</keyword>
<dbReference type="EMBL" id="JAAVUM010000014">
    <property type="protein sequence ID" value="NKE07290.1"/>
    <property type="molecule type" value="Genomic_DNA"/>
</dbReference>
<protein>
    <submittedName>
        <fullName evidence="2">Uncharacterized protein</fullName>
    </submittedName>
</protein>
<keyword evidence="1" id="KW-0812">Transmembrane</keyword>